<feature type="transmembrane region" description="Helical" evidence="1">
    <location>
        <begin position="349"/>
        <end position="370"/>
    </location>
</feature>
<feature type="transmembrane region" description="Helical" evidence="1">
    <location>
        <begin position="285"/>
        <end position="306"/>
    </location>
</feature>
<evidence type="ECO:0000313" key="2">
    <source>
        <dbReference type="EMBL" id="RID40614.1"/>
    </source>
</evidence>
<organism evidence="2 3">
    <name type="scientific">Brassica campestris</name>
    <name type="common">Field mustard</name>
    <dbReference type="NCBI Taxonomy" id="3711"/>
    <lineage>
        <taxon>Eukaryota</taxon>
        <taxon>Viridiplantae</taxon>
        <taxon>Streptophyta</taxon>
        <taxon>Embryophyta</taxon>
        <taxon>Tracheophyta</taxon>
        <taxon>Spermatophyta</taxon>
        <taxon>Magnoliopsida</taxon>
        <taxon>eudicotyledons</taxon>
        <taxon>Gunneridae</taxon>
        <taxon>Pentapetalae</taxon>
        <taxon>rosids</taxon>
        <taxon>malvids</taxon>
        <taxon>Brassicales</taxon>
        <taxon>Brassicaceae</taxon>
        <taxon>Brassiceae</taxon>
        <taxon>Brassica</taxon>
    </lineage>
</organism>
<name>A0A397XMG4_BRACM</name>
<dbReference type="Proteomes" id="UP000264353">
    <property type="component" value="Chromosome A10"/>
</dbReference>
<gene>
    <name evidence="2" type="ORF">BRARA_J00646</name>
</gene>
<reference evidence="2 3" key="1">
    <citation type="submission" date="2018-06" db="EMBL/GenBank/DDBJ databases">
        <title>WGS assembly of Brassica rapa FPsc.</title>
        <authorList>
            <person name="Bowman J."/>
            <person name="Kohchi T."/>
            <person name="Yamato K."/>
            <person name="Jenkins J."/>
            <person name="Shu S."/>
            <person name="Ishizaki K."/>
            <person name="Yamaoka S."/>
            <person name="Nishihama R."/>
            <person name="Nakamura Y."/>
            <person name="Berger F."/>
            <person name="Adam C."/>
            <person name="Aki S."/>
            <person name="Althoff F."/>
            <person name="Araki T."/>
            <person name="Arteaga-Vazquez M."/>
            <person name="Balasubrmanian S."/>
            <person name="Bauer D."/>
            <person name="Boehm C."/>
            <person name="Briginshaw L."/>
            <person name="Caballero-Perez J."/>
            <person name="Catarino B."/>
            <person name="Chen F."/>
            <person name="Chiyoda S."/>
            <person name="Chovatia M."/>
            <person name="Davies K."/>
            <person name="Delmans M."/>
            <person name="Demura T."/>
            <person name="Dierschke T."/>
            <person name="Dolan L."/>
            <person name="Dorantes-Acosta A."/>
            <person name="Eklund D."/>
            <person name="Florent S."/>
            <person name="Flores-Sandoval E."/>
            <person name="Fujiyama A."/>
            <person name="Fukuzawa H."/>
            <person name="Galik B."/>
            <person name="Grimanelli D."/>
            <person name="Grimwood J."/>
            <person name="Grossniklaus U."/>
            <person name="Hamada T."/>
            <person name="Haseloff J."/>
            <person name="Hetherington A."/>
            <person name="Higo A."/>
            <person name="Hirakawa Y."/>
            <person name="Hundley H."/>
            <person name="Ikeda Y."/>
            <person name="Inoue K."/>
            <person name="Inoue S."/>
            <person name="Ishida S."/>
            <person name="Jia Q."/>
            <person name="Kakita M."/>
            <person name="Kanazawa T."/>
            <person name="Kawai Y."/>
            <person name="Kawashima T."/>
            <person name="Kennedy M."/>
            <person name="Kinose K."/>
            <person name="Kinoshita T."/>
            <person name="Kohara Y."/>
            <person name="Koide E."/>
            <person name="Komatsu K."/>
            <person name="Kopischke S."/>
            <person name="Kubo M."/>
            <person name="Kyozuka J."/>
            <person name="Lagercrantz U."/>
            <person name="Lin S."/>
            <person name="Lindquist E."/>
            <person name="Lipzen A."/>
            <person name="Lu C."/>
            <person name="Luna E."/>
            <person name="Martienssen R."/>
            <person name="Minamino N."/>
            <person name="Mizutani M."/>
            <person name="Mizutani M."/>
            <person name="Mochizuki N."/>
            <person name="Monte I."/>
            <person name="Mosher R."/>
            <person name="Nagasaki H."/>
            <person name="Nakagami H."/>
            <person name="Naramoto S."/>
            <person name="Nishitani K."/>
            <person name="Ohtani M."/>
            <person name="Okamoto T."/>
            <person name="Okumura M."/>
            <person name="Phillips J."/>
            <person name="Pollak B."/>
            <person name="Reinders A."/>
            <person name="Roevekamp M."/>
            <person name="Sano R."/>
            <person name="Sawa S."/>
            <person name="Schmid M."/>
            <person name="Shirakawa M."/>
            <person name="Solano R."/>
            <person name="Spunde A."/>
            <person name="Suetsugu N."/>
            <person name="Sugano S."/>
            <person name="Sugiyama A."/>
            <person name="Sun R."/>
            <person name="Suzuki Y."/>
            <person name="Takenaka M."/>
            <person name="Takezawa D."/>
            <person name="Tomogane H."/>
            <person name="Tsuzuki M."/>
            <person name="Ueda T."/>
            <person name="Umeda M."/>
            <person name="Ward J."/>
            <person name="Watanabe Y."/>
            <person name="Yazaki K."/>
            <person name="Yokoyama R."/>
            <person name="Yoshitake Y."/>
            <person name="Yotsui I."/>
            <person name="Zachgo S."/>
            <person name="Schmutz J."/>
        </authorList>
    </citation>
    <scope>NUCLEOTIDE SEQUENCE [LARGE SCALE GENOMIC DNA]</scope>
    <source>
        <strain evidence="3">cv. B-3</strain>
    </source>
</reference>
<dbReference type="AlphaFoldDB" id="A0A397XMG4"/>
<keyword evidence="1" id="KW-1133">Transmembrane helix</keyword>
<protein>
    <submittedName>
        <fullName evidence="2">Uncharacterized protein</fullName>
    </submittedName>
</protein>
<keyword evidence="1" id="KW-0812">Transmembrane</keyword>
<sequence>MDLQGWDPGDQWLLRGNWKVLRYNQKADLHPYDVFFGGWKLKGVDSRTNLWSLGKFHPIRRGESKGSSISFRLREFPSRILQSRDLALIKARSQVLSGSRFKGRRMDFIGSALQGKWRHMRRSWLFRISRRWDSGAGGTVWWGLVDWQRVYQGNEKELLLFLQENKRELLLFCFLAHRVSLFTVTLQVYLGNLGMLGLYGGIFWNSWERWIRDRYNNTTTAYFFLNIILVWSVKINRSVRVLEMVVEDIIFLVSKWYEQMIDLFGFSYLEVNSREKHYMYTKMRLGVGELIIQFNIIVWSGNFVVVSLKSLSFSLKAVSLIRESWRFGYGYNGILIGISMWDCDNVSEGLAGVCGGVALVGFWVASHLSLSA</sequence>
<evidence type="ECO:0000256" key="1">
    <source>
        <dbReference type="SAM" id="Phobius"/>
    </source>
</evidence>
<dbReference type="EMBL" id="CM010637">
    <property type="protein sequence ID" value="RID40614.1"/>
    <property type="molecule type" value="Genomic_DNA"/>
</dbReference>
<keyword evidence="1" id="KW-0472">Membrane</keyword>
<accession>A0A397XMG4</accession>
<proteinExistence type="predicted"/>
<evidence type="ECO:0000313" key="3">
    <source>
        <dbReference type="Proteomes" id="UP000264353"/>
    </source>
</evidence>